<dbReference type="InterPro" id="IPR037524">
    <property type="entry name" value="PA14/GLEYA"/>
</dbReference>
<evidence type="ECO:0000256" key="5">
    <source>
        <dbReference type="ARBA" id="ARBA00022837"/>
    </source>
</evidence>
<dbReference type="STRING" id="631362.Thi970DRAFT_00806"/>
<keyword evidence="4" id="KW-0479">Metal-binding</keyword>
<evidence type="ECO:0000256" key="6">
    <source>
        <dbReference type="ARBA" id="ARBA00023263"/>
    </source>
</evidence>
<dbReference type="Gene3D" id="2.130.10.10">
    <property type="entry name" value="YVTN repeat-like/Quinoprotein amine dehydrogenase"/>
    <property type="match status" value="1"/>
</dbReference>
<evidence type="ECO:0000256" key="4">
    <source>
        <dbReference type="ARBA" id="ARBA00022723"/>
    </source>
</evidence>
<dbReference type="OrthoDB" id="7156875at2"/>
<sequence length="1829" mass="198563">MTMSPFSLVLSRRLLTLVSSAMTALVCGYAANLSADEPPIAQYPLYGGGGVNAPPLTMLVMGRDHTLYYEAYNDASDLNGDGVLDVGYKPNMIGSDGNRVDYFGYFDSDLCYDYDTGNGRFEPTGQASTKKCSGNWSGDFLNYLTTSRVDALRKVLYGGKRIIDQGPDTDSCTGTDCLTVLERSYIPQDAHSWGKEYKSIDHDGYDIADYTPLSAPPDGMRHLFANTTLLKTGNKEPLLRVLPNSAYRIWEWVAIERPVAGDKCLDGGKGPSCETSGGSDWQILPSSYMSNLTQTTFKHDDGHPDSLLEFDTMVATYATEDNLCGTKTVSTIDGTGNPFAGENGCTNDKYLTIFQGELDIPEDGTYTFGINGDDAVDLLIDTNGDGIMEPVVGWYDGHGAGKCSDHSGNITLDAGTYDFVFRHEEGTGSDSYYLCRNQETSSSEMTDYIVRVEVCDHTYPDAVCQDYPAGTKKPVGVLQSYGESDEMLFGLLTGSYGENMAGGVLRKNIESLQDEINPLTGQFTDAEGIVRTIDKFRIVDFSMNQNYQYTGGWRTTSSMATGGYFPDWGNPIGEMVYETLRYFSGKESATSDFMPGLTSGKERVTLKDYDGDSYFDLPAPDWRDPYRRYTEEDGTYTLIEEDFNNKFCSPAAQLIISDVNPSYDTDQVPGSPFGSFSGDILGLDAAAEANIISSAEGLSGSYFIGQSGTEYDGAPSAKTITGLGNIRGLSPSEPTKQGGFYTAGIARYGYENDLREDIDVDVEQIINTFSVALASPLPRIDIPVGDGQVTVVPFAKSVGGSSINAAQGQFQPTNTIVDFFIEKFANTAEDDSDADPDENEGRPYIKFRINYEDVEQGADHDMDAIVAYELKVDDSNQLIVSLDSEYAAGGIIQHMGYVISGTTADGVYLEVRDEDTGEGSDPDYFLDTHAGQAPGACTSAPSSGDCNDPLPLNATRTFTVSDSADVATVLESPLWYAAKYGSGGTREKEKPSENYFLVTNAGTLQEQLDEAFKRIVDLGKKSVATVAATPNQTTEADRYFKASFDPEGWFGDIEARQLDDDDNPNNDPVDWAASNQLPAADDRNIYTSYRDASGGTQGVTFTVADLTSLPSEQKATLGTTAEEQQDVLNYLRGDQTKEQEDPDELPLPGEYRQREILIGDIVNSSPIFVGAVEDFGYAERTASTSRYKTALPPETPGAASYSGDAAGFVESSKTRQPMIYVGANDGMLHAFNADTGVEVFAYVPRTLFPKLKKLSEPDYNDTLKHLYYVDGTPQVNQAYFEGDDEVVAGWRSVLLGSLGAGGRGLFALDVTDPLLFDETKVLWEINTNDSDFIELGYLVNQMPMEQWAVGRLYSGEWVAIFGNGYDSLANETYKTLACDDPSDEDGPKCERMGAYLFIVNIETGELIKKIRAPAPQGASGDARNGLSAVGLIQDRNAHVVAAYAGDLLGNLWKFDLSSASSDDWEVAYGGEGDEPPLPLFTATDADGNPQPIVAPALGGDLGEGAGYIVNFGTGQFMREGDEREPVSPDTYQVQSVYGVWDAYSLSYDEDDPDATGEYPSNVGEPPTWKIDEAGIEELVLSQDGGTTANMKIDELSEPIPSRDSLSLGQQTIEAEVKPDGSDDIWLVISQEPFVLGPEATPPDDDPLPTPQKRGWLIDLIVEDGEAQGDRIISTQQNLAGSGYMTFTALRPDPASAGQCTTGETSTILCTVDIRSGAGPGRPLFDLNEDGKFDEDDLVPVNGELVPPSCKETELSGAPRILLPELPEFDEERDDVDRVESNWSKTATVADYTADQLDASPPAYTLIMSDGSRIKIRAPIPGRQGWRQIR</sequence>
<reference evidence="9 10" key="2">
    <citation type="submission" date="2011-11" db="EMBL/GenBank/DDBJ databases">
        <authorList>
            <consortium name="US DOE Joint Genome Institute"/>
            <person name="Lucas S."/>
            <person name="Han J."/>
            <person name="Lapidus A."/>
            <person name="Cheng J.-F."/>
            <person name="Goodwin L."/>
            <person name="Pitluck S."/>
            <person name="Peters L."/>
            <person name="Ovchinnikova G."/>
            <person name="Zhang X."/>
            <person name="Detter J.C."/>
            <person name="Han C."/>
            <person name="Tapia R."/>
            <person name="Land M."/>
            <person name="Hauser L."/>
            <person name="Kyrpides N."/>
            <person name="Ivanova N."/>
            <person name="Pagani I."/>
            <person name="Vogl K."/>
            <person name="Liu Z."/>
            <person name="Overmann J."/>
            <person name="Frigaard N.-U."/>
            <person name="Bryant D."/>
            <person name="Woyke T."/>
        </authorList>
    </citation>
    <scope>NUCLEOTIDE SEQUENCE [LARGE SCALE GENOMIC DNA]</scope>
    <source>
        <strain evidence="9 10">970</strain>
    </source>
</reference>
<feature type="signal peptide" evidence="7">
    <location>
        <begin position="1"/>
        <end position="35"/>
    </location>
</feature>
<comment type="similarity">
    <text evidence="2">Belongs to the PilY1 family.</text>
</comment>
<organism evidence="9 10">
    <name type="scientific">Thiorhodovibrio frisius</name>
    <dbReference type="NCBI Taxonomy" id="631362"/>
    <lineage>
        <taxon>Bacteria</taxon>
        <taxon>Pseudomonadati</taxon>
        <taxon>Pseudomonadota</taxon>
        <taxon>Gammaproteobacteria</taxon>
        <taxon>Chromatiales</taxon>
        <taxon>Chromatiaceae</taxon>
        <taxon>Thiorhodovibrio</taxon>
    </lineage>
</organism>
<evidence type="ECO:0000313" key="10">
    <source>
        <dbReference type="Proteomes" id="UP000002964"/>
    </source>
</evidence>
<keyword evidence="3" id="KW-1029">Fimbrium biogenesis</keyword>
<dbReference type="eggNOG" id="COG3419">
    <property type="taxonomic scope" value="Bacteria"/>
</dbReference>
<evidence type="ECO:0000256" key="2">
    <source>
        <dbReference type="ARBA" id="ARBA00008387"/>
    </source>
</evidence>
<dbReference type="InterPro" id="IPR011047">
    <property type="entry name" value="Quinoprotein_ADH-like_sf"/>
</dbReference>
<accession>H8YXH7</accession>
<dbReference type="EMBL" id="JH603168">
    <property type="protein sequence ID" value="EIC23153.1"/>
    <property type="molecule type" value="Genomic_DNA"/>
</dbReference>
<dbReference type="Pfam" id="PF05567">
    <property type="entry name" value="T4P_PilY1"/>
    <property type="match status" value="1"/>
</dbReference>
<comment type="subcellular location">
    <subcellularLocation>
        <location evidence="1">Fimbrium</location>
    </subcellularLocation>
</comment>
<keyword evidence="6" id="KW-0281">Fimbrium</keyword>
<dbReference type="SUPFAM" id="SSF50998">
    <property type="entry name" value="Quinoprotein alcohol dehydrogenase-like"/>
    <property type="match status" value="1"/>
</dbReference>
<reference evidence="10" key="1">
    <citation type="submission" date="2011-06" db="EMBL/GenBank/DDBJ databases">
        <authorList>
            <consortium name="US DOE Joint Genome Institute (JGI-PGF)"/>
            <person name="Lucas S."/>
            <person name="Han J."/>
            <person name="Lapidus A."/>
            <person name="Cheng J.-F."/>
            <person name="Goodwin L."/>
            <person name="Pitluck S."/>
            <person name="Peters L."/>
            <person name="Land M.L."/>
            <person name="Hauser L."/>
            <person name="Vogl K."/>
            <person name="Liu Z."/>
            <person name="Overmann J."/>
            <person name="Frigaard N.-U."/>
            <person name="Bryant D.A."/>
            <person name="Woyke T.J."/>
        </authorList>
    </citation>
    <scope>NUCLEOTIDE SEQUENCE [LARGE SCALE GENOMIC DNA]</scope>
    <source>
        <strain evidence="10">970</strain>
    </source>
</reference>
<dbReference type="InterPro" id="IPR015943">
    <property type="entry name" value="WD40/YVTN_repeat-like_dom_sf"/>
</dbReference>
<keyword evidence="5" id="KW-0106">Calcium</keyword>
<dbReference type="GO" id="GO:0046872">
    <property type="term" value="F:metal ion binding"/>
    <property type="evidence" value="ECO:0007669"/>
    <property type="project" value="UniProtKB-KW"/>
</dbReference>
<keyword evidence="7" id="KW-0732">Signal</keyword>
<dbReference type="InterPro" id="IPR008707">
    <property type="entry name" value="B-propeller_PilY1"/>
</dbReference>
<evidence type="ECO:0000256" key="1">
    <source>
        <dbReference type="ARBA" id="ARBA00004561"/>
    </source>
</evidence>
<dbReference type="SUPFAM" id="SSF56988">
    <property type="entry name" value="Anthrax protective antigen"/>
    <property type="match status" value="1"/>
</dbReference>
<proteinExistence type="inferred from homology"/>
<evidence type="ECO:0000259" key="8">
    <source>
        <dbReference type="PROSITE" id="PS51820"/>
    </source>
</evidence>
<evidence type="ECO:0000313" key="9">
    <source>
        <dbReference type="EMBL" id="EIC23153.1"/>
    </source>
</evidence>
<protein>
    <submittedName>
        <fullName evidence="9">Tfp pilus assembly protein, tip-associated adhesin PilY1</fullName>
    </submittedName>
</protein>
<keyword evidence="10" id="KW-1185">Reference proteome</keyword>
<gene>
    <name evidence="9" type="ORF">Thi970DRAFT_00806</name>
</gene>
<dbReference type="HOGENOM" id="CLU_001890_0_1_6"/>
<name>H8YXH7_9GAMM</name>
<feature type="domain" description="PA14" evidence="8">
    <location>
        <begin position="287"/>
        <end position="450"/>
    </location>
</feature>
<dbReference type="PROSITE" id="PS51820">
    <property type="entry name" value="PA14"/>
    <property type="match status" value="1"/>
</dbReference>
<dbReference type="RefSeq" id="WP_009147238.1">
    <property type="nucleotide sequence ID" value="NZ_CP121471.1"/>
</dbReference>
<feature type="chain" id="PRO_5003618321" evidence="7">
    <location>
        <begin position="36"/>
        <end position="1829"/>
    </location>
</feature>
<evidence type="ECO:0000256" key="3">
    <source>
        <dbReference type="ARBA" id="ARBA00022558"/>
    </source>
</evidence>
<dbReference type="Proteomes" id="UP000002964">
    <property type="component" value="Unassembled WGS sequence"/>
</dbReference>
<dbReference type="GO" id="GO:0009289">
    <property type="term" value="C:pilus"/>
    <property type="evidence" value="ECO:0007669"/>
    <property type="project" value="UniProtKB-SubCell"/>
</dbReference>
<evidence type="ECO:0000256" key="7">
    <source>
        <dbReference type="SAM" id="SignalP"/>
    </source>
</evidence>